<evidence type="ECO:0000256" key="2">
    <source>
        <dbReference type="ARBA" id="ARBA00022603"/>
    </source>
</evidence>
<evidence type="ECO:0000313" key="5">
    <source>
        <dbReference type="EMBL" id="CAF0814867.1"/>
    </source>
</evidence>
<dbReference type="EMBL" id="CAJOBA010002781">
    <property type="protein sequence ID" value="CAF3659258.1"/>
    <property type="molecule type" value="Genomic_DNA"/>
</dbReference>
<dbReference type="SUPFAM" id="SSF53335">
    <property type="entry name" value="S-adenosyl-L-methionine-dependent methyltransferases"/>
    <property type="match status" value="1"/>
</dbReference>
<evidence type="ECO:0000313" key="8">
    <source>
        <dbReference type="EMBL" id="CAF3659258.1"/>
    </source>
</evidence>
<dbReference type="PANTHER" id="PTHR11265:SF0">
    <property type="entry name" value="12S RRNA N4-METHYLCYTIDINE METHYLTRANSFERASE"/>
    <property type="match status" value="1"/>
</dbReference>
<dbReference type="AlphaFoldDB" id="A0A813TVT5"/>
<accession>A0A813TVT5</accession>
<evidence type="ECO:0000256" key="4">
    <source>
        <dbReference type="ARBA" id="ARBA00022691"/>
    </source>
</evidence>
<evidence type="ECO:0000256" key="1">
    <source>
        <dbReference type="ARBA" id="ARBA00010396"/>
    </source>
</evidence>
<evidence type="ECO:0008006" key="10">
    <source>
        <dbReference type="Google" id="ProtNLM"/>
    </source>
</evidence>
<protein>
    <recommendedName>
        <fullName evidence="10">Ribosomal RNA small subunit methyltransferase H</fullName>
    </recommendedName>
</protein>
<reference evidence="5" key="1">
    <citation type="submission" date="2021-02" db="EMBL/GenBank/DDBJ databases">
        <authorList>
            <person name="Nowell W R."/>
        </authorList>
    </citation>
    <scope>NUCLEOTIDE SEQUENCE</scope>
</reference>
<dbReference type="EMBL" id="CAJNOQ010000562">
    <property type="protein sequence ID" value="CAF0814867.1"/>
    <property type="molecule type" value="Genomic_DNA"/>
</dbReference>
<dbReference type="GO" id="GO:0070475">
    <property type="term" value="P:rRNA base methylation"/>
    <property type="evidence" value="ECO:0007669"/>
    <property type="project" value="TreeGrafter"/>
</dbReference>
<dbReference type="Proteomes" id="UP000663829">
    <property type="component" value="Unassembled WGS sequence"/>
</dbReference>
<dbReference type="SUPFAM" id="SSF81799">
    <property type="entry name" value="Putative methyltransferase TM0872, insert domain"/>
    <property type="match status" value="1"/>
</dbReference>
<comment type="similarity">
    <text evidence="1">Belongs to the methyltransferase superfamily. RsmH family.</text>
</comment>
<gene>
    <name evidence="5" type="ORF">GPM918_LOCUS4231</name>
    <name evidence="6" type="ORF">OVA965_LOCUS8311</name>
    <name evidence="7" type="ORF">SRO942_LOCUS4231</name>
    <name evidence="8" type="ORF">TMI583_LOCUS8307</name>
</gene>
<dbReference type="InterPro" id="IPR023397">
    <property type="entry name" value="SAM-dep_MeTrfase_MraW_recog"/>
</dbReference>
<organism evidence="5 9">
    <name type="scientific">Didymodactylos carnosus</name>
    <dbReference type="NCBI Taxonomy" id="1234261"/>
    <lineage>
        <taxon>Eukaryota</taxon>
        <taxon>Metazoa</taxon>
        <taxon>Spiralia</taxon>
        <taxon>Gnathifera</taxon>
        <taxon>Rotifera</taxon>
        <taxon>Eurotatoria</taxon>
        <taxon>Bdelloidea</taxon>
        <taxon>Philodinida</taxon>
        <taxon>Philodinidae</taxon>
        <taxon>Didymodactylos</taxon>
    </lineage>
</organism>
<evidence type="ECO:0000313" key="9">
    <source>
        <dbReference type="Proteomes" id="UP000663829"/>
    </source>
</evidence>
<dbReference type="OrthoDB" id="16290at2759"/>
<evidence type="ECO:0000256" key="3">
    <source>
        <dbReference type="ARBA" id="ARBA00022679"/>
    </source>
</evidence>
<keyword evidence="3" id="KW-0808">Transferase</keyword>
<dbReference type="InterPro" id="IPR029063">
    <property type="entry name" value="SAM-dependent_MTases_sf"/>
</dbReference>
<name>A0A813TVT5_9BILA</name>
<dbReference type="Gene3D" id="3.40.50.150">
    <property type="entry name" value="Vaccinia Virus protein VP39"/>
    <property type="match status" value="1"/>
</dbReference>
<dbReference type="PANTHER" id="PTHR11265">
    <property type="entry name" value="S-ADENOSYL-METHYLTRANSFERASE MRAW"/>
    <property type="match status" value="1"/>
</dbReference>
<proteinExistence type="inferred from homology"/>
<evidence type="ECO:0000313" key="7">
    <source>
        <dbReference type="EMBL" id="CAF3600874.1"/>
    </source>
</evidence>
<dbReference type="EMBL" id="CAJNOK010002780">
    <property type="protein sequence ID" value="CAF0874692.1"/>
    <property type="molecule type" value="Genomic_DNA"/>
</dbReference>
<sequence length="289" mass="32976">MTFGAGGHTRGLLEKNSNSIVYSLDQDSLAFNLANELKQKSYPTRLIPLHGCFSDVKNILKQKYNITGNYFDGILFDVGMSSMQLSAAERGFSLIKEGPLDMRMNINNKKTVTAYDLVNKLDEVSLGRILRLYGEETRYKKIAGCICQWRNTFGKITTTTQLAEVIKICLGGTPEYDKLNRSVHVATKTFQALRIVVNDELNEFLLKQGGHLVAISFHSLEDRIVKRHFQGIVLKPDMFIFNLDETQLANEANQENRYRYHKKIIEADEEEININPRSRSAKMRYGIKL</sequence>
<dbReference type="Gene3D" id="1.10.150.170">
    <property type="entry name" value="Putative methyltransferase TM0872, insert domain"/>
    <property type="match status" value="1"/>
</dbReference>
<evidence type="ECO:0000313" key="6">
    <source>
        <dbReference type="EMBL" id="CAF0874692.1"/>
    </source>
</evidence>
<dbReference type="Proteomes" id="UP000677228">
    <property type="component" value="Unassembled WGS sequence"/>
</dbReference>
<keyword evidence="9" id="KW-1185">Reference proteome</keyword>
<comment type="caution">
    <text evidence="5">The sequence shown here is derived from an EMBL/GenBank/DDBJ whole genome shotgun (WGS) entry which is preliminary data.</text>
</comment>
<dbReference type="Pfam" id="PF01795">
    <property type="entry name" value="Methyltransf_5"/>
    <property type="match status" value="1"/>
</dbReference>
<dbReference type="Proteomes" id="UP000681722">
    <property type="component" value="Unassembled WGS sequence"/>
</dbReference>
<dbReference type="EMBL" id="CAJOBC010000562">
    <property type="protein sequence ID" value="CAF3600874.1"/>
    <property type="molecule type" value="Genomic_DNA"/>
</dbReference>
<keyword evidence="2" id="KW-0489">Methyltransferase</keyword>
<keyword evidence="4" id="KW-0949">S-adenosyl-L-methionine</keyword>
<dbReference type="GO" id="GO:0071424">
    <property type="term" value="F:rRNA (cytosine-N4-)-methyltransferase activity"/>
    <property type="evidence" value="ECO:0007669"/>
    <property type="project" value="TreeGrafter"/>
</dbReference>
<dbReference type="PIRSF" id="PIRSF004486">
    <property type="entry name" value="MraW"/>
    <property type="match status" value="1"/>
</dbReference>
<dbReference type="InterPro" id="IPR002903">
    <property type="entry name" value="RsmH"/>
</dbReference>
<dbReference type="Proteomes" id="UP000682733">
    <property type="component" value="Unassembled WGS sequence"/>
</dbReference>
<dbReference type="NCBIfam" id="TIGR00006">
    <property type="entry name" value="16S rRNA (cytosine(1402)-N(4))-methyltransferase RsmH"/>
    <property type="match status" value="1"/>
</dbReference>